<dbReference type="SUPFAM" id="SSF54928">
    <property type="entry name" value="RNA-binding domain, RBD"/>
    <property type="match status" value="1"/>
</dbReference>
<dbReference type="Proteomes" id="UP000281468">
    <property type="component" value="Unassembled WGS sequence"/>
</dbReference>
<dbReference type="PANTHER" id="PTHR15481:SF0">
    <property type="entry name" value="LD23870P-RELATED"/>
    <property type="match status" value="1"/>
</dbReference>
<dbReference type="SMART" id="SM00360">
    <property type="entry name" value="RRM"/>
    <property type="match status" value="1"/>
</dbReference>
<dbReference type="PANTHER" id="PTHR15481">
    <property type="entry name" value="RIBONUCLEIC ACID BINDING PROTEIN S1"/>
    <property type="match status" value="1"/>
</dbReference>
<dbReference type="EMBL" id="QWIQ01000867">
    <property type="protein sequence ID" value="RMY74674.1"/>
    <property type="molecule type" value="Genomic_DNA"/>
</dbReference>
<dbReference type="InterPro" id="IPR000504">
    <property type="entry name" value="RRM_dom"/>
</dbReference>
<name>A0A3M7EEZ6_HORWE</name>
<feature type="compositionally biased region" description="Low complexity" evidence="3">
    <location>
        <begin position="329"/>
        <end position="340"/>
    </location>
</feature>
<evidence type="ECO:0000259" key="4">
    <source>
        <dbReference type="PROSITE" id="PS50102"/>
    </source>
</evidence>
<dbReference type="PROSITE" id="PS50102">
    <property type="entry name" value="RRM"/>
    <property type="match status" value="1"/>
</dbReference>
<feature type="compositionally biased region" description="Basic and acidic residues" evidence="3">
    <location>
        <begin position="257"/>
        <end position="268"/>
    </location>
</feature>
<dbReference type="GO" id="GO:0005737">
    <property type="term" value="C:cytoplasm"/>
    <property type="evidence" value="ECO:0007669"/>
    <property type="project" value="TreeGrafter"/>
</dbReference>
<feature type="region of interest" description="Disordered" evidence="3">
    <location>
        <begin position="1"/>
        <end position="105"/>
    </location>
</feature>
<feature type="region of interest" description="Disordered" evidence="3">
    <location>
        <begin position="187"/>
        <end position="351"/>
    </location>
</feature>
<evidence type="ECO:0000256" key="2">
    <source>
        <dbReference type="PROSITE-ProRule" id="PRU00176"/>
    </source>
</evidence>
<feature type="compositionally biased region" description="Basic residues" evidence="3">
    <location>
        <begin position="69"/>
        <end position="88"/>
    </location>
</feature>
<feature type="compositionally biased region" description="Basic and acidic residues" evidence="3">
    <location>
        <begin position="342"/>
        <end position="351"/>
    </location>
</feature>
<dbReference type="AlphaFoldDB" id="A0A3M7EEZ6"/>
<dbReference type="GO" id="GO:0005654">
    <property type="term" value="C:nucleoplasm"/>
    <property type="evidence" value="ECO:0007669"/>
    <property type="project" value="TreeGrafter"/>
</dbReference>
<evidence type="ECO:0000256" key="1">
    <source>
        <dbReference type="ARBA" id="ARBA00022884"/>
    </source>
</evidence>
<dbReference type="InterPro" id="IPR012677">
    <property type="entry name" value="Nucleotide-bd_a/b_plait_sf"/>
</dbReference>
<accession>A0A3M7EEZ6</accession>
<reference evidence="5 6" key="1">
    <citation type="journal article" date="2018" name="BMC Genomics">
        <title>Genomic evidence for intraspecific hybridization in a clonal and extremely halotolerant yeast.</title>
        <authorList>
            <person name="Gostincar C."/>
            <person name="Stajich J.E."/>
            <person name="Zupancic J."/>
            <person name="Zalar P."/>
            <person name="Gunde-Cimerman N."/>
        </authorList>
    </citation>
    <scope>NUCLEOTIDE SEQUENCE [LARGE SCALE GENOMIC DNA]</scope>
    <source>
        <strain evidence="5 6">EXF-171</strain>
    </source>
</reference>
<evidence type="ECO:0000313" key="6">
    <source>
        <dbReference type="Proteomes" id="UP000281468"/>
    </source>
</evidence>
<dbReference type="Pfam" id="PF00076">
    <property type="entry name" value="RRM_1"/>
    <property type="match status" value="1"/>
</dbReference>
<feature type="compositionally biased region" description="Gly residues" evidence="3">
    <location>
        <begin position="211"/>
        <end position="222"/>
    </location>
</feature>
<dbReference type="VEuPathDB" id="FungiDB:BTJ68_14737"/>
<keyword evidence="1 2" id="KW-0694">RNA-binding</keyword>
<protein>
    <recommendedName>
        <fullName evidence="4">RRM domain-containing protein</fullName>
    </recommendedName>
</protein>
<dbReference type="Gene3D" id="3.30.70.330">
    <property type="match status" value="1"/>
</dbReference>
<comment type="caution">
    <text evidence="5">The sequence shown here is derived from an EMBL/GenBank/DDBJ whole genome shotgun (WGS) entry which is preliminary data.</text>
</comment>
<evidence type="ECO:0000313" key="5">
    <source>
        <dbReference type="EMBL" id="RMY74674.1"/>
    </source>
</evidence>
<feature type="domain" description="RRM" evidence="4">
    <location>
        <begin position="106"/>
        <end position="184"/>
    </location>
</feature>
<organism evidence="5 6">
    <name type="scientific">Hortaea werneckii</name>
    <name type="common">Black yeast</name>
    <name type="synonym">Cladosporium werneckii</name>
    <dbReference type="NCBI Taxonomy" id="91943"/>
    <lineage>
        <taxon>Eukaryota</taxon>
        <taxon>Fungi</taxon>
        <taxon>Dikarya</taxon>
        <taxon>Ascomycota</taxon>
        <taxon>Pezizomycotina</taxon>
        <taxon>Dothideomycetes</taxon>
        <taxon>Dothideomycetidae</taxon>
        <taxon>Mycosphaerellales</taxon>
        <taxon>Teratosphaeriaceae</taxon>
        <taxon>Hortaea</taxon>
    </lineage>
</organism>
<dbReference type="GO" id="GO:0003723">
    <property type="term" value="F:RNA binding"/>
    <property type="evidence" value="ECO:0007669"/>
    <property type="project" value="UniProtKB-UniRule"/>
</dbReference>
<proteinExistence type="predicted"/>
<dbReference type="GO" id="GO:0000398">
    <property type="term" value="P:mRNA splicing, via spliceosome"/>
    <property type="evidence" value="ECO:0007669"/>
    <property type="project" value="TreeGrafter"/>
</dbReference>
<gene>
    <name evidence="5" type="ORF">D0862_14071</name>
</gene>
<feature type="compositionally biased region" description="Low complexity" evidence="3">
    <location>
        <begin position="46"/>
        <end position="68"/>
    </location>
</feature>
<feature type="compositionally biased region" description="Low complexity" evidence="3">
    <location>
        <begin position="89"/>
        <end position="98"/>
    </location>
</feature>
<sequence>MRLPLSTRDSAPSCPVHLRRAPPSSPPHAPPAIMADTDMADRPNGRRSPTRSPTPRSTSRNSSPSRTPSRSRSRSRSNSRGRNRRTRSLTRSPTHSRTPSPPHRSTKIVVEKLTKNIHPAHLHEIFSLYGPIADLEMPMNRQFLMNKGIAYILYTSAKDAEEAIACMHEAQLDGACINVSIVLPRRRFSRSPPGKRPPPNRFGEPHRLRDGPGGGGGGGGGRGPPPMSSDRVYRPGAGAGPPPGGRRGGRGGGGGGYRDRYDDRDSYRPRSYSASPPPPRRRGGGGGRSPSYDSRDRSLSRSPPPPASSSRRRYDSPPPRAGGGRARRSPSYSSYGSRSRSPSRDRGGRRR</sequence>
<evidence type="ECO:0000256" key="3">
    <source>
        <dbReference type="SAM" id="MobiDB-lite"/>
    </source>
</evidence>
<dbReference type="GO" id="GO:0061574">
    <property type="term" value="C:ASAP complex"/>
    <property type="evidence" value="ECO:0007669"/>
    <property type="project" value="TreeGrafter"/>
</dbReference>
<dbReference type="InterPro" id="IPR035979">
    <property type="entry name" value="RBD_domain_sf"/>
</dbReference>